<keyword evidence="2" id="KW-1185">Reference proteome</keyword>
<proteinExistence type="predicted"/>
<gene>
    <name evidence="1" type="ORF">LP52_04090</name>
</gene>
<dbReference type="AlphaFoldDB" id="A0A0C2JFH0"/>
<reference evidence="2" key="1">
    <citation type="journal article" date="2015" name="Chem. Biol.">
        <title>Structure, bioactivity, and resistance mechanism of streptomonomicin, an unusual lasso Peptide from an understudied halophilic actinomycete.</title>
        <authorList>
            <person name="Metelev M."/>
            <person name="Tietz J.I."/>
            <person name="Melby J.O."/>
            <person name="Blair P.M."/>
            <person name="Zhu L."/>
            <person name="Livnat I."/>
            <person name="Severinov K."/>
            <person name="Mitchell D.A."/>
        </authorList>
    </citation>
    <scope>NUCLEOTIDE SEQUENCE [LARGE SCALE GENOMIC DNA]</scope>
    <source>
        <strain evidence="2">YIM 90003</strain>
    </source>
</reference>
<protein>
    <submittedName>
        <fullName evidence="1">Uncharacterized protein</fullName>
    </submittedName>
</protein>
<dbReference type="Proteomes" id="UP000031675">
    <property type="component" value="Unassembled WGS sequence"/>
</dbReference>
<evidence type="ECO:0000313" key="2">
    <source>
        <dbReference type="Proteomes" id="UP000031675"/>
    </source>
</evidence>
<comment type="caution">
    <text evidence="1">The sequence shown here is derived from an EMBL/GenBank/DDBJ whole genome shotgun (WGS) entry which is preliminary data.</text>
</comment>
<dbReference type="RefSeq" id="WP_040270810.1">
    <property type="nucleotide sequence ID" value="NZ_JROO01000006.1"/>
</dbReference>
<evidence type="ECO:0000313" key="1">
    <source>
        <dbReference type="EMBL" id="KII00102.1"/>
    </source>
</evidence>
<name>A0A0C2JFH0_9ACTN</name>
<dbReference type="OrthoDB" id="5572373at2"/>
<organism evidence="1 2">
    <name type="scientific">Streptomonospora alba</name>
    <dbReference type="NCBI Taxonomy" id="183763"/>
    <lineage>
        <taxon>Bacteria</taxon>
        <taxon>Bacillati</taxon>
        <taxon>Actinomycetota</taxon>
        <taxon>Actinomycetes</taxon>
        <taxon>Streptosporangiales</taxon>
        <taxon>Nocardiopsidaceae</taxon>
        <taxon>Streptomonospora</taxon>
    </lineage>
</organism>
<accession>A0A0C2JFH0</accession>
<sequence>MDYIKGIISLVGAEGAEIPAYSRGVRGEPAGGLPEGYRRLVEELGGFVVDGVVAVMPPESVLLYERSHDPRLAGSERRVTVDDGYAMKLGPRRGDEEIDHDRMQKWAEARVENGWSIFWEYSQPETRIVVTDYFEYFVYPMQPDEFLYKLLTRRLDCRPLIDADWPGERFEAAFL</sequence>
<dbReference type="EMBL" id="JROO01000006">
    <property type="protein sequence ID" value="KII00102.1"/>
    <property type="molecule type" value="Genomic_DNA"/>
</dbReference>